<accession>A0A0F8ZKV1</accession>
<dbReference type="AlphaFoldDB" id="A0A0F8ZKV1"/>
<gene>
    <name evidence="1" type="ORF">LCGC14_2683030</name>
</gene>
<evidence type="ECO:0000313" key="1">
    <source>
        <dbReference type="EMBL" id="KKK94422.1"/>
    </source>
</evidence>
<name>A0A0F8ZKV1_9ZZZZ</name>
<comment type="caution">
    <text evidence="1">The sequence shown here is derived from an EMBL/GenBank/DDBJ whole genome shotgun (WGS) entry which is preliminary data.</text>
</comment>
<protein>
    <submittedName>
        <fullName evidence="1">Uncharacterized protein</fullName>
    </submittedName>
</protein>
<sequence length="101" mass="11547">MSLIQKAYPLIGDGQSLTLETGDGCYVLKNALVHSWNISITNHMPDFFTRAHPKIQDITAYLTIKAFEGAWYPGVMPQKIEQYSITDMLRMINAQLKEREE</sequence>
<reference evidence="1" key="1">
    <citation type="journal article" date="2015" name="Nature">
        <title>Complex archaea that bridge the gap between prokaryotes and eukaryotes.</title>
        <authorList>
            <person name="Spang A."/>
            <person name="Saw J.H."/>
            <person name="Jorgensen S.L."/>
            <person name="Zaremba-Niedzwiedzka K."/>
            <person name="Martijn J."/>
            <person name="Lind A.E."/>
            <person name="van Eijk R."/>
            <person name="Schleper C."/>
            <person name="Guy L."/>
            <person name="Ettema T.J."/>
        </authorList>
    </citation>
    <scope>NUCLEOTIDE SEQUENCE</scope>
</reference>
<organism evidence="1">
    <name type="scientific">marine sediment metagenome</name>
    <dbReference type="NCBI Taxonomy" id="412755"/>
    <lineage>
        <taxon>unclassified sequences</taxon>
        <taxon>metagenomes</taxon>
        <taxon>ecological metagenomes</taxon>
    </lineage>
</organism>
<dbReference type="EMBL" id="LAZR01047352">
    <property type="protein sequence ID" value="KKK94422.1"/>
    <property type="molecule type" value="Genomic_DNA"/>
</dbReference>
<proteinExistence type="predicted"/>